<accession>L7L7T3</accession>
<dbReference type="AlphaFoldDB" id="L7L7T3"/>
<evidence type="ECO:0000256" key="2">
    <source>
        <dbReference type="SAM" id="Phobius"/>
    </source>
</evidence>
<dbReference type="STRING" id="1121927.GOHSU_03_00010"/>
<feature type="domain" description="DUF4333" evidence="3">
    <location>
        <begin position="205"/>
        <end position="278"/>
    </location>
</feature>
<evidence type="ECO:0000313" key="4">
    <source>
        <dbReference type="EMBL" id="GAC56107.1"/>
    </source>
</evidence>
<gene>
    <name evidence="4" type="ORF">GOHSU_03_00010</name>
</gene>
<reference evidence="4 5" key="1">
    <citation type="submission" date="2012-12" db="EMBL/GenBank/DDBJ databases">
        <title>Whole genome shotgun sequence of Gordonia hirsuta NBRC 16056.</title>
        <authorList>
            <person name="Isaki-Nakamura S."/>
            <person name="Hosoyama A."/>
            <person name="Tsuchikane K."/>
            <person name="Katsumata H."/>
            <person name="Baba S."/>
            <person name="Yamazaki S."/>
            <person name="Fujita N."/>
        </authorList>
    </citation>
    <scope>NUCLEOTIDE SEQUENCE [LARGE SCALE GENOMIC DNA]</scope>
    <source>
        <strain evidence="4 5">NBRC 16056</strain>
    </source>
</reference>
<dbReference type="eggNOG" id="ENOG5033240">
    <property type="taxonomic scope" value="Bacteria"/>
</dbReference>
<dbReference type="EMBL" id="BANT01000003">
    <property type="protein sequence ID" value="GAC56107.1"/>
    <property type="molecule type" value="Genomic_DNA"/>
</dbReference>
<feature type="transmembrane region" description="Helical" evidence="2">
    <location>
        <begin position="187"/>
        <end position="209"/>
    </location>
</feature>
<keyword evidence="5" id="KW-1185">Reference proteome</keyword>
<organism evidence="4 5">
    <name type="scientific">Gordonia hirsuta DSM 44140 = NBRC 16056</name>
    <dbReference type="NCBI Taxonomy" id="1121927"/>
    <lineage>
        <taxon>Bacteria</taxon>
        <taxon>Bacillati</taxon>
        <taxon>Actinomycetota</taxon>
        <taxon>Actinomycetes</taxon>
        <taxon>Mycobacteriales</taxon>
        <taxon>Gordoniaceae</taxon>
        <taxon>Gordonia</taxon>
    </lineage>
</organism>
<protein>
    <recommendedName>
        <fullName evidence="3">DUF4333 domain-containing protein</fullName>
    </recommendedName>
</protein>
<proteinExistence type="predicted"/>
<evidence type="ECO:0000256" key="1">
    <source>
        <dbReference type="SAM" id="MobiDB-lite"/>
    </source>
</evidence>
<evidence type="ECO:0000259" key="3">
    <source>
        <dbReference type="Pfam" id="PF14230"/>
    </source>
</evidence>
<feature type="region of interest" description="Disordered" evidence="1">
    <location>
        <begin position="1"/>
        <end position="145"/>
    </location>
</feature>
<dbReference type="InterPro" id="IPR025637">
    <property type="entry name" value="DUF4333"/>
</dbReference>
<comment type="caution">
    <text evidence="4">The sequence shown here is derived from an EMBL/GenBank/DDBJ whole genome shotgun (WGS) entry which is preliminary data.</text>
</comment>
<feature type="compositionally biased region" description="Pro residues" evidence="1">
    <location>
        <begin position="18"/>
        <end position="44"/>
    </location>
</feature>
<sequence>DPASPRHGAPAGQAPWANPRPGPGGPGPDLRTPPRPPAGSPPSEPDLTIVHSTVPPAREVSPTEAPPRHFPESPGVQGRTEQIPQPAPRTAPPESGGYDEPLRGAHAQPAGAEQNYRSGPAYAPAPGYGRAPAQPQGPAHPQTQAAPEYAQAEYAQAEYAAVPNSETGDGGADAPPSGGTGRSWKRVWLPVIAAVVVLAALIAGSAYVWPGWAPKTFSQSGLQQGVEQVLQSGETGRQISDVRCPSGIKVREGEQFECRLKVNGEEKKVTLTVTDKNGTYSVSEPVDP</sequence>
<feature type="region of interest" description="Disordered" evidence="1">
    <location>
        <begin position="163"/>
        <end position="182"/>
    </location>
</feature>
<keyword evidence="2" id="KW-0472">Membrane</keyword>
<keyword evidence="2" id="KW-0812">Transmembrane</keyword>
<dbReference type="Proteomes" id="UP000053405">
    <property type="component" value="Unassembled WGS sequence"/>
</dbReference>
<feature type="non-terminal residue" evidence="4">
    <location>
        <position position="1"/>
    </location>
</feature>
<feature type="compositionally biased region" description="Low complexity" evidence="1">
    <location>
        <begin position="119"/>
        <end position="145"/>
    </location>
</feature>
<keyword evidence="2" id="KW-1133">Transmembrane helix</keyword>
<evidence type="ECO:0000313" key="5">
    <source>
        <dbReference type="Proteomes" id="UP000053405"/>
    </source>
</evidence>
<dbReference type="Pfam" id="PF14230">
    <property type="entry name" value="DUF4333"/>
    <property type="match status" value="1"/>
</dbReference>
<name>L7L7T3_9ACTN</name>